<keyword evidence="1" id="KW-0812">Transmembrane</keyword>
<dbReference type="RefSeq" id="WP_207112357.1">
    <property type="nucleotide sequence ID" value="NZ_JAFLWD010000017.1"/>
</dbReference>
<reference evidence="2 3" key="1">
    <citation type="submission" date="2021-03" db="EMBL/GenBank/DDBJ databases">
        <title>Enterococcal diversity collection.</title>
        <authorList>
            <person name="Gilmore M.S."/>
            <person name="Schwartzman J."/>
            <person name="Van Tyne D."/>
            <person name="Martin M."/>
            <person name="Earl A.M."/>
            <person name="Manson A.L."/>
            <person name="Straub T."/>
            <person name="Salamzade R."/>
            <person name="Saavedra J."/>
            <person name="Lebreton F."/>
            <person name="Prichula J."/>
            <person name="Schaufler K."/>
            <person name="Gaca A."/>
            <person name="Sgardioli B."/>
            <person name="Wagenaar J."/>
            <person name="Strong T."/>
        </authorList>
    </citation>
    <scope>NUCLEOTIDE SEQUENCE [LARGE SCALE GENOMIC DNA]</scope>
    <source>
        <strain evidence="2 3">DIV0869a</strain>
    </source>
</reference>
<organism evidence="2 3">
    <name type="scientific">Candidatus Enterococcus ikei</name>
    <dbReference type="NCBI Taxonomy" id="2815326"/>
    <lineage>
        <taxon>Bacteria</taxon>
        <taxon>Bacillati</taxon>
        <taxon>Bacillota</taxon>
        <taxon>Bacilli</taxon>
        <taxon>Lactobacillales</taxon>
        <taxon>Enterococcaceae</taxon>
        <taxon>Enterococcus</taxon>
    </lineage>
</organism>
<proteinExistence type="predicted"/>
<feature type="transmembrane region" description="Helical" evidence="1">
    <location>
        <begin position="190"/>
        <end position="211"/>
    </location>
</feature>
<evidence type="ECO:0008006" key="4">
    <source>
        <dbReference type="Google" id="ProtNLM"/>
    </source>
</evidence>
<dbReference type="EMBL" id="JAFLWD010000017">
    <property type="protein sequence ID" value="MBO0440297.1"/>
    <property type="molecule type" value="Genomic_DNA"/>
</dbReference>
<feature type="transmembrane region" description="Helical" evidence="1">
    <location>
        <begin position="223"/>
        <end position="256"/>
    </location>
</feature>
<keyword evidence="1" id="KW-1133">Transmembrane helix</keyword>
<protein>
    <recommendedName>
        <fullName evidence="4">Integral membrane protein</fullName>
    </recommendedName>
</protein>
<feature type="transmembrane region" description="Helical" evidence="1">
    <location>
        <begin position="42"/>
        <end position="62"/>
    </location>
</feature>
<dbReference type="Proteomes" id="UP000664632">
    <property type="component" value="Unassembled WGS sequence"/>
</dbReference>
<evidence type="ECO:0000313" key="2">
    <source>
        <dbReference type="EMBL" id="MBO0440297.1"/>
    </source>
</evidence>
<comment type="caution">
    <text evidence="2">The sequence shown here is derived from an EMBL/GenBank/DDBJ whole genome shotgun (WGS) entry which is preliminary data.</text>
</comment>
<feature type="transmembrane region" description="Helical" evidence="1">
    <location>
        <begin position="82"/>
        <end position="102"/>
    </location>
</feature>
<evidence type="ECO:0000256" key="1">
    <source>
        <dbReference type="SAM" id="Phobius"/>
    </source>
</evidence>
<feature type="transmembrane region" description="Helical" evidence="1">
    <location>
        <begin position="122"/>
        <end position="138"/>
    </location>
</feature>
<gene>
    <name evidence="2" type="ORF">JZO69_07995</name>
</gene>
<feature type="transmembrane region" description="Helical" evidence="1">
    <location>
        <begin position="144"/>
        <end position="162"/>
    </location>
</feature>
<sequence length="296" mass="34861">MSKFKLMNASFEESLNLSDDSLISFMEKDTSNRGIYNGKNKIGITIIAIIMFSFNFFISMIVQIGIDGKLGESTLPQPDINFLPLWVPIGLLIIWLVIWLLLKRNNYYRISIYRRMLTINNYMIWLILEANLFFLTFFLTTLTFFGAVAIFCFLALTGYIIFRSKARSLENNLFGEKLKLDKIDDFIQKIINFLFKYGWIVVIIVILWKFIFPNTTGVRTDIVGLVGVIAMWLIVDIAFIFAEAYLFLPYLLYGYYKNKYPEEYRKWEGKTQLEWYGEKYFNKHIKGTEKEEKTND</sequence>
<evidence type="ECO:0000313" key="3">
    <source>
        <dbReference type="Proteomes" id="UP000664632"/>
    </source>
</evidence>
<name>A0ABS3GYF8_9ENTE</name>
<accession>A0ABS3GYF8</accession>
<keyword evidence="3" id="KW-1185">Reference proteome</keyword>
<keyword evidence="1" id="KW-0472">Membrane</keyword>